<keyword evidence="1" id="KW-1133">Transmembrane helix</keyword>
<organism evidence="2 3">
    <name type="scientific">Fodinicola feengrottensis</name>
    <dbReference type="NCBI Taxonomy" id="435914"/>
    <lineage>
        <taxon>Bacteria</taxon>
        <taxon>Bacillati</taxon>
        <taxon>Actinomycetota</taxon>
        <taxon>Actinomycetes</taxon>
        <taxon>Mycobacteriales</taxon>
        <taxon>Fodinicola</taxon>
    </lineage>
</organism>
<keyword evidence="1" id="KW-0812">Transmembrane</keyword>
<name>A0ABN2I4Q7_9ACTN</name>
<evidence type="ECO:0000313" key="2">
    <source>
        <dbReference type="EMBL" id="GAA1698643.1"/>
    </source>
</evidence>
<evidence type="ECO:0000256" key="1">
    <source>
        <dbReference type="SAM" id="Phobius"/>
    </source>
</evidence>
<comment type="caution">
    <text evidence="2">The sequence shown here is derived from an EMBL/GenBank/DDBJ whole genome shotgun (WGS) entry which is preliminary data.</text>
</comment>
<keyword evidence="3" id="KW-1185">Reference proteome</keyword>
<gene>
    <name evidence="2" type="ORF">GCM10009765_55060</name>
</gene>
<protein>
    <submittedName>
        <fullName evidence="2">Uncharacterized protein</fullName>
    </submittedName>
</protein>
<dbReference type="Proteomes" id="UP001500618">
    <property type="component" value="Unassembled WGS sequence"/>
</dbReference>
<dbReference type="EMBL" id="BAAANY010000021">
    <property type="protein sequence ID" value="GAA1698643.1"/>
    <property type="molecule type" value="Genomic_DNA"/>
</dbReference>
<keyword evidence="1" id="KW-0472">Membrane</keyword>
<accession>A0ABN2I4Q7</accession>
<proteinExistence type="predicted"/>
<evidence type="ECO:0000313" key="3">
    <source>
        <dbReference type="Proteomes" id="UP001500618"/>
    </source>
</evidence>
<feature type="transmembrane region" description="Helical" evidence="1">
    <location>
        <begin position="6"/>
        <end position="25"/>
    </location>
</feature>
<dbReference type="RefSeq" id="WP_279581930.1">
    <property type="nucleotide sequence ID" value="NZ_WOTO01000038.1"/>
</dbReference>
<reference evidence="2 3" key="1">
    <citation type="journal article" date="2019" name="Int. J. Syst. Evol. Microbiol.">
        <title>The Global Catalogue of Microorganisms (GCM) 10K type strain sequencing project: providing services to taxonomists for standard genome sequencing and annotation.</title>
        <authorList>
            <consortium name="The Broad Institute Genomics Platform"/>
            <consortium name="The Broad Institute Genome Sequencing Center for Infectious Disease"/>
            <person name="Wu L."/>
            <person name="Ma J."/>
        </authorList>
    </citation>
    <scope>NUCLEOTIDE SEQUENCE [LARGE SCALE GENOMIC DNA]</scope>
    <source>
        <strain evidence="2 3">JCM 14718</strain>
    </source>
</reference>
<sequence length="76" mass="8736">MGDVVAIAVWSVFLAVMMGGLVWLARRVRRRGVGSSVLSPIEEIWHPAIREFRFETEAYEERMVPMRTPDDPLHPD</sequence>